<proteinExistence type="predicted"/>
<name>X1G361_9ZZZZ</name>
<comment type="caution">
    <text evidence="4">The sequence shown here is derived from an EMBL/GenBank/DDBJ whole genome shotgun (WGS) entry which is preliminary data.</text>
</comment>
<dbReference type="EMBL" id="BARU01003787">
    <property type="protein sequence ID" value="GAH27448.1"/>
    <property type="molecule type" value="Genomic_DNA"/>
</dbReference>
<dbReference type="GO" id="GO:0005524">
    <property type="term" value="F:ATP binding"/>
    <property type="evidence" value="ECO:0007669"/>
    <property type="project" value="UniProtKB-KW"/>
</dbReference>
<evidence type="ECO:0000256" key="2">
    <source>
        <dbReference type="ARBA" id="ARBA00022840"/>
    </source>
</evidence>
<dbReference type="InterPro" id="IPR050107">
    <property type="entry name" value="ABC_carbohydrate_import_ATPase"/>
</dbReference>
<dbReference type="PANTHER" id="PTHR43790:SF8">
    <property type="entry name" value="SUGAR ABC TRANSPORTER ATP-BINDING PROTEIN"/>
    <property type="match status" value="1"/>
</dbReference>
<dbReference type="Gene3D" id="3.40.50.300">
    <property type="entry name" value="P-loop containing nucleotide triphosphate hydrolases"/>
    <property type="match status" value="1"/>
</dbReference>
<keyword evidence="1" id="KW-0547">Nucleotide-binding</keyword>
<dbReference type="Pfam" id="PF00005">
    <property type="entry name" value="ABC_tran"/>
    <property type="match status" value="1"/>
</dbReference>
<organism evidence="4">
    <name type="scientific">marine sediment metagenome</name>
    <dbReference type="NCBI Taxonomy" id="412755"/>
    <lineage>
        <taxon>unclassified sequences</taxon>
        <taxon>metagenomes</taxon>
        <taxon>ecological metagenomes</taxon>
    </lineage>
</organism>
<evidence type="ECO:0000259" key="3">
    <source>
        <dbReference type="Pfam" id="PF00005"/>
    </source>
</evidence>
<dbReference type="AlphaFoldDB" id="X1G361"/>
<dbReference type="SUPFAM" id="SSF52540">
    <property type="entry name" value="P-loop containing nucleoside triphosphate hydrolases"/>
    <property type="match status" value="1"/>
</dbReference>
<gene>
    <name evidence="4" type="ORF">S03H2_07978</name>
</gene>
<protein>
    <recommendedName>
        <fullName evidence="3">ABC transporter domain-containing protein</fullName>
    </recommendedName>
</protein>
<dbReference type="InterPro" id="IPR003439">
    <property type="entry name" value="ABC_transporter-like_ATP-bd"/>
</dbReference>
<dbReference type="PANTHER" id="PTHR43790">
    <property type="entry name" value="CARBOHYDRATE TRANSPORT ATP-BINDING PROTEIN MG119-RELATED"/>
    <property type="match status" value="1"/>
</dbReference>
<feature type="domain" description="ABC transporter" evidence="3">
    <location>
        <begin position="32"/>
        <end position="77"/>
    </location>
</feature>
<evidence type="ECO:0000313" key="4">
    <source>
        <dbReference type="EMBL" id="GAH27448.1"/>
    </source>
</evidence>
<keyword evidence="2" id="KW-0067">ATP-binding</keyword>
<dbReference type="InterPro" id="IPR027417">
    <property type="entry name" value="P-loop_NTPase"/>
</dbReference>
<evidence type="ECO:0000256" key="1">
    <source>
        <dbReference type="ARBA" id="ARBA00022741"/>
    </source>
</evidence>
<accession>X1G361</accession>
<feature type="non-terminal residue" evidence="4">
    <location>
        <position position="1"/>
    </location>
</feature>
<sequence>DNMNKDNGSDRNNIPVLRVVNMSKGFGKVQALKNVNLEIYRGEVMGLLGDNGAGKSTLIKIIAGNFRADKGELYLDQVQC</sequence>
<reference evidence="4" key="1">
    <citation type="journal article" date="2014" name="Front. Microbiol.">
        <title>High frequency of phylogenetically diverse reductive dehalogenase-homologous genes in deep subseafloor sedimentary metagenomes.</title>
        <authorList>
            <person name="Kawai M."/>
            <person name="Futagami T."/>
            <person name="Toyoda A."/>
            <person name="Takaki Y."/>
            <person name="Nishi S."/>
            <person name="Hori S."/>
            <person name="Arai W."/>
            <person name="Tsubouchi T."/>
            <person name="Morono Y."/>
            <person name="Uchiyama I."/>
            <person name="Ito T."/>
            <person name="Fujiyama A."/>
            <person name="Inagaki F."/>
            <person name="Takami H."/>
        </authorList>
    </citation>
    <scope>NUCLEOTIDE SEQUENCE</scope>
    <source>
        <strain evidence="4">Expedition CK06-06</strain>
    </source>
</reference>
<dbReference type="GO" id="GO:0016887">
    <property type="term" value="F:ATP hydrolysis activity"/>
    <property type="evidence" value="ECO:0007669"/>
    <property type="project" value="InterPro"/>
</dbReference>